<dbReference type="Proteomes" id="UP001342314">
    <property type="component" value="Unassembled WGS sequence"/>
</dbReference>
<evidence type="ECO:0000259" key="17">
    <source>
        <dbReference type="Pfam" id="PF07976"/>
    </source>
</evidence>
<feature type="domain" description="Sof1-like protein" evidence="16">
    <location>
        <begin position="421"/>
        <end position="495"/>
    </location>
</feature>
<accession>A0AAV5GKL5</accession>
<gene>
    <name evidence="18" type="ORF">Rhopal_003782-T1</name>
</gene>
<evidence type="ECO:0000313" key="19">
    <source>
        <dbReference type="Proteomes" id="UP001342314"/>
    </source>
</evidence>
<dbReference type="PROSITE" id="PS00678">
    <property type="entry name" value="WD_REPEATS_1"/>
    <property type="match status" value="1"/>
</dbReference>
<dbReference type="GO" id="GO:0000462">
    <property type="term" value="P:maturation of SSU-rRNA from tricistronic rRNA transcript (SSU-rRNA, 5.8S rRNA, LSU-rRNA)"/>
    <property type="evidence" value="ECO:0007669"/>
    <property type="project" value="TreeGrafter"/>
</dbReference>
<keyword evidence="19" id="KW-1185">Reference proteome</keyword>
<evidence type="ECO:0000256" key="1">
    <source>
        <dbReference type="ARBA" id="ARBA00004604"/>
    </source>
</evidence>
<keyword evidence="7" id="KW-0677">Repeat</keyword>
<dbReference type="InterPro" id="IPR051733">
    <property type="entry name" value="WD_repeat_DCAF13/WDSOF1"/>
</dbReference>
<sequence>MKIKTLHRSLEDHLPTSSSSTAPVSRNLDPALHPFARSREYTRAVTAAKLDRMFAKPFVASLEGHADGIYSLTKDESGALGRVASGSGDGEVRVWDLGGQRTVWNVENAHRGMVKGVAFSHPMVGEEGRVEKKVGAGERGVKRKRADLGYKGKGRAGLEDDLEDEEYEEGVQELDQTQARGSSRVLSCGADKTVKLWDIKGAKGRNARPLQTFNGKSGFNSISHHRYDPVFATGSTEIEIWDETKTAPLSTLKFHSTSNASMGEHIACVAFNKSETSVLASSGSDRTVCLYDLRSGKALSRVAMQMRINQLVFNPLQPPVLLCASEDHNLYTFDMRNLSTTTQVYKGHVGAVMSCDWSPTGREFVSGSYDRTVRLFRQGEGSSRDTYHTKRMQRVFSTLYTLDARYVLSGSDDANLRIWKARASEKLGVVDKREQVRREYRDGLREKWGTVADVAKIERTRYLPKPIHQATKLKREMLESQRNKEQNRIAHAPKGVDAELLRPKPARKAAIHKVEHMVSTSDYDVLIVGAGPAGLMLATWLAKLKVRTRIVDKSSVKVLAGHADGVQCRTVEVFQSFGFAHRLVDEGAHINEVVFWQPSANGGLERSKRTPDNEPGTSRFPHAVLGQGRIERFLLDAMKGFNDLTVDRAIAPTSMTVDPALVDDFSPTSHPITLTLRHLTEEESTPTQVGAVPNGLHRSNLLSDDEADAMHGTAAGGAYAGAGQEETVRAKFVVGCDGARSWVRKQLGISLEGEAANSVWGVMDAICLTDFPDIRLKCTIHSKDAGSILVVPRERSYVRFYVQLGTTEPGQRFDRSSVTPESIIQRAQAIFAPYKLECPETEWWTVYEVNQRVAAKVILDNRVFIAGDAFHTHSPKAGQGMNTSMMDSYNLGWKLASVLAGKASPSLLSTYEEERHKIAKELIERDYTLSRMFAARPKEEGGTGEGVSHEDFKKFFQSIGRWASGTAVHYNPNLLTAPERETSLAPGLPHGERFPSHGVVSIADARPWHLGDRFVSDGRWRVVIFAGDVRESEQRAKLDQVAAYLDSPSGFLRTYTPADDDLDSVVEVLTVISNPRISVEPNAFPDVLWPPLKPWGSRAYDKLYADDSSPVTPSDRGEIYKNLGIDPKTGCIAVVRPDQHVSLVCAMDEVKQVGDFFSRFMIPPQ</sequence>
<reference evidence="18 19" key="1">
    <citation type="submission" date="2021-12" db="EMBL/GenBank/DDBJ databases">
        <title>High titer production of polyol ester of fatty acids by Rhodotorula paludigena BS15 towards product separation-free biomass refinery.</title>
        <authorList>
            <person name="Mano J."/>
            <person name="Ono H."/>
            <person name="Tanaka T."/>
            <person name="Naito K."/>
            <person name="Sushida H."/>
            <person name="Ike M."/>
            <person name="Tokuyasu K."/>
            <person name="Kitaoka M."/>
        </authorList>
    </citation>
    <scope>NUCLEOTIDE SEQUENCE [LARGE SCALE GENOMIC DNA]</scope>
    <source>
        <strain evidence="18 19">BS15</strain>
    </source>
</reference>
<keyword evidence="11" id="KW-0687">Ribonucleoprotein</keyword>
<dbReference type="InterPro" id="IPR012941">
    <property type="entry name" value="Phe_hydrox_C_dim_dom"/>
</dbReference>
<feature type="region of interest" description="Disordered" evidence="14">
    <location>
        <begin position="1"/>
        <end position="31"/>
    </location>
</feature>
<evidence type="ECO:0000256" key="3">
    <source>
        <dbReference type="ARBA" id="ARBA00007801"/>
    </source>
</evidence>
<dbReference type="InterPro" id="IPR038220">
    <property type="entry name" value="PHOX_C_sf"/>
</dbReference>
<evidence type="ECO:0000256" key="5">
    <source>
        <dbReference type="ARBA" id="ARBA00022574"/>
    </source>
</evidence>
<dbReference type="Gene3D" id="3.50.50.60">
    <property type="entry name" value="FAD/NAD(P)-binding domain"/>
    <property type="match status" value="1"/>
</dbReference>
<dbReference type="Pfam" id="PF01494">
    <property type="entry name" value="FAD_binding_3"/>
    <property type="match status" value="2"/>
</dbReference>
<comment type="caution">
    <text evidence="18">The sequence shown here is derived from an EMBL/GenBank/DDBJ whole genome shotgun (WGS) entry which is preliminary data.</text>
</comment>
<keyword evidence="6" id="KW-0285">Flavoprotein</keyword>
<dbReference type="PRINTS" id="PR00420">
    <property type="entry name" value="RNGMNOXGNASE"/>
</dbReference>
<dbReference type="PROSITE" id="PS50082">
    <property type="entry name" value="WD_REPEATS_2"/>
    <property type="match status" value="3"/>
</dbReference>
<evidence type="ECO:0000256" key="6">
    <source>
        <dbReference type="ARBA" id="ARBA00022630"/>
    </source>
</evidence>
<dbReference type="Pfam" id="PF00400">
    <property type="entry name" value="WD40"/>
    <property type="match status" value="4"/>
</dbReference>
<dbReference type="SUPFAM" id="SSF50978">
    <property type="entry name" value="WD40 repeat-like"/>
    <property type="match status" value="1"/>
</dbReference>
<name>A0AAV5GKL5_9BASI</name>
<evidence type="ECO:0000256" key="4">
    <source>
        <dbReference type="ARBA" id="ARBA00021762"/>
    </source>
</evidence>
<dbReference type="PANTHER" id="PTHR22851">
    <property type="entry name" value="U3 SMALL NUCLEOLAR RNA U3 SNORNA ASSOCIATED PROTEIN"/>
    <property type="match status" value="1"/>
</dbReference>
<dbReference type="Gene3D" id="3.40.30.20">
    <property type="match status" value="1"/>
</dbReference>
<protein>
    <recommendedName>
        <fullName evidence="4">DDB1- and CUL4-associated factor 13</fullName>
    </recommendedName>
    <alternativeName>
        <fullName evidence="12">WD repeat and SOF domain-containing protein 1</fullName>
    </alternativeName>
</protein>
<feature type="region of interest" description="Disordered" evidence="14">
    <location>
        <begin position="601"/>
        <end position="621"/>
    </location>
</feature>
<dbReference type="InterPro" id="IPR036188">
    <property type="entry name" value="FAD/NAD-bd_sf"/>
</dbReference>
<dbReference type="PRINTS" id="PR00320">
    <property type="entry name" value="GPROTEINBRPT"/>
</dbReference>
<comment type="similarity">
    <text evidence="3">Belongs to the PheA/TfdB FAD monooxygenase family.</text>
</comment>
<dbReference type="InterPro" id="IPR036322">
    <property type="entry name" value="WD40_repeat_dom_sf"/>
</dbReference>
<dbReference type="AlphaFoldDB" id="A0AAV5GKL5"/>
<dbReference type="InterPro" id="IPR015943">
    <property type="entry name" value="WD40/YVTN_repeat-like_dom_sf"/>
</dbReference>
<comment type="similarity">
    <text evidence="2">Belongs to the WD repeat DCAF13/WDSOF1 family.</text>
</comment>
<feature type="domain" description="Phenol hydroxylase-like C-terminal dimerisation" evidence="17">
    <location>
        <begin position="968"/>
        <end position="1164"/>
    </location>
</feature>
<feature type="domain" description="FAD-binding" evidence="15">
    <location>
        <begin position="719"/>
        <end position="925"/>
    </location>
</feature>
<dbReference type="InterPro" id="IPR020472">
    <property type="entry name" value="WD40_PAC1"/>
</dbReference>
<feature type="domain" description="FAD-binding" evidence="15">
    <location>
        <begin position="522"/>
        <end position="651"/>
    </location>
</feature>
<dbReference type="Gene3D" id="2.130.10.10">
    <property type="entry name" value="YVTN repeat-like/Quinoprotein amine dehydrogenase"/>
    <property type="match status" value="2"/>
</dbReference>
<dbReference type="GO" id="GO:0071949">
    <property type="term" value="F:FAD binding"/>
    <property type="evidence" value="ECO:0007669"/>
    <property type="project" value="InterPro"/>
</dbReference>
<evidence type="ECO:0000259" key="16">
    <source>
        <dbReference type="Pfam" id="PF04158"/>
    </source>
</evidence>
<evidence type="ECO:0000256" key="2">
    <source>
        <dbReference type="ARBA" id="ARBA00005649"/>
    </source>
</evidence>
<evidence type="ECO:0000256" key="11">
    <source>
        <dbReference type="ARBA" id="ARBA00023274"/>
    </source>
</evidence>
<keyword evidence="10" id="KW-0539">Nucleus</keyword>
<evidence type="ECO:0000259" key="15">
    <source>
        <dbReference type="Pfam" id="PF01494"/>
    </source>
</evidence>
<feature type="repeat" description="WD" evidence="13">
    <location>
        <begin position="388"/>
        <end position="429"/>
    </location>
</feature>
<keyword evidence="5 13" id="KW-0853">WD repeat</keyword>
<dbReference type="Pfam" id="PF04158">
    <property type="entry name" value="Sof1"/>
    <property type="match status" value="1"/>
</dbReference>
<evidence type="ECO:0000256" key="12">
    <source>
        <dbReference type="ARBA" id="ARBA00032239"/>
    </source>
</evidence>
<evidence type="ECO:0000256" key="9">
    <source>
        <dbReference type="ARBA" id="ARBA00023002"/>
    </source>
</evidence>
<dbReference type="EMBL" id="BQKY01000007">
    <property type="protein sequence ID" value="GJN90768.1"/>
    <property type="molecule type" value="Genomic_DNA"/>
</dbReference>
<feature type="repeat" description="WD" evidence="13">
    <location>
        <begin position="345"/>
        <end position="386"/>
    </location>
</feature>
<evidence type="ECO:0000313" key="18">
    <source>
        <dbReference type="EMBL" id="GJN90768.1"/>
    </source>
</evidence>
<dbReference type="SUPFAM" id="SSF52833">
    <property type="entry name" value="Thioredoxin-like"/>
    <property type="match status" value="1"/>
</dbReference>
<dbReference type="SMART" id="SM00320">
    <property type="entry name" value="WD40"/>
    <property type="match status" value="7"/>
</dbReference>
<evidence type="ECO:0000256" key="8">
    <source>
        <dbReference type="ARBA" id="ARBA00022827"/>
    </source>
</evidence>
<feature type="compositionally biased region" description="Polar residues" evidence="14">
    <location>
        <begin position="15"/>
        <end position="24"/>
    </location>
</feature>
<dbReference type="InterPro" id="IPR007287">
    <property type="entry name" value="Sof1"/>
</dbReference>
<proteinExistence type="inferred from homology"/>
<keyword evidence="9" id="KW-0560">Oxidoreductase</keyword>
<dbReference type="InterPro" id="IPR002938">
    <property type="entry name" value="FAD-bd"/>
</dbReference>
<dbReference type="SUPFAM" id="SSF51905">
    <property type="entry name" value="FAD/NAD(P)-binding domain"/>
    <property type="match status" value="1"/>
</dbReference>
<dbReference type="SUPFAM" id="SSF54373">
    <property type="entry name" value="FAD-linked reductases, C-terminal domain"/>
    <property type="match status" value="1"/>
</dbReference>
<dbReference type="GO" id="GO:0016491">
    <property type="term" value="F:oxidoreductase activity"/>
    <property type="evidence" value="ECO:0007669"/>
    <property type="project" value="UniProtKB-KW"/>
</dbReference>
<dbReference type="GO" id="GO:0032040">
    <property type="term" value="C:small-subunit processome"/>
    <property type="evidence" value="ECO:0007669"/>
    <property type="project" value="TreeGrafter"/>
</dbReference>
<dbReference type="InterPro" id="IPR036249">
    <property type="entry name" value="Thioredoxin-like_sf"/>
</dbReference>
<dbReference type="Pfam" id="PF07976">
    <property type="entry name" value="Phe_hydrox_dim"/>
    <property type="match status" value="1"/>
</dbReference>
<dbReference type="PANTHER" id="PTHR22851:SF0">
    <property type="entry name" value="DDB1- AND CUL4-ASSOCIATED FACTOR 13"/>
    <property type="match status" value="1"/>
</dbReference>
<keyword evidence="8" id="KW-0274">FAD</keyword>
<dbReference type="Gene3D" id="3.30.9.10">
    <property type="entry name" value="D-Amino Acid Oxidase, subunit A, domain 2"/>
    <property type="match status" value="1"/>
</dbReference>
<dbReference type="CDD" id="cd02979">
    <property type="entry name" value="PHOX_C"/>
    <property type="match status" value="1"/>
</dbReference>
<evidence type="ECO:0000256" key="10">
    <source>
        <dbReference type="ARBA" id="ARBA00023242"/>
    </source>
</evidence>
<feature type="repeat" description="WD" evidence="13">
    <location>
        <begin position="62"/>
        <end position="97"/>
    </location>
</feature>
<dbReference type="InterPro" id="IPR019775">
    <property type="entry name" value="WD40_repeat_CS"/>
</dbReference>
<dbReference type="PROSITE" id="PS50294">
    <property type="entry name" value="WD_REPEATS_REGION"/>
    <property type="match status" value="2"/>
</dbReference>
<evidence type="ECO:0000256" key="14">
    <source>
        <dbReference type="SAM" id="MobiDB-lite"/>
    </source>
</evidence>
<evidence type="ECO:0000256" key="7">
    <source>
        <dbReference type="ARBA" id="ARBA00022737"/>
    </source>
</evidence>
<evidence type="ECO:0000256" key="13">
    <source>
        <dbReference type="PROSITE-ProRule" id="PRU00221"/>
    </source>
</evidence>
<organism evidence="18 19">
    <name type="scientific">Rhodotorula paludigena</name>
    <dbReference type="NCBI Taxonomy" id="86838"/>
    <lineage>
        <taxon>Eukaryota</taxon>
        <taxon>Fungi</taxon>
        <taxon>Dikarya</taxon>
        <taxon>Basidiomycota</taxon>
        <taxon>Pucciniomycotina</taxon>
        <taxon>Microbotryomycetes</taxon>
        <taxon>Sporidiobolales</taxon>
        <taxon>Sporidiobolaceae</taxon>
        <taxon>Rhodotorula</taxon>
    </lineage>
</organism>
<dbReference type="InterPro" id="IPR001680">
    <property type="entry name" value="WD40_rpt"/>
</dbReference>
<comment type="subcellular location">
    <subcellularLocation>
        <location evidence="1">Nucleus</location>
        <location evidence="1">Nucleolus</location>
    </subcellularLocation>
</comment>